<proteinExistence type="inferred from homology"/>
<name>U3U725_9GAMM</name>
<dbReference type="PANTHER" id="PTHR12589">
    <property type="entry name" value="PYRUVOYL TETRAHYDROBIOPTERIN SYNTHASE"/>
    <property type="match status" value="1"/>
</dbReference>
<evidence type="ECO:0000256" key="4">
    <source>
        <dbReference type="ARBA" id="ARBA00022723"/>
    </source>
</evidence>
<dbReference type="AlphaFoldDB" id="U3U725"/>
<dbReference type="EC" id="4.-.-.-" evidence="9"/>
<dbReference type="PANTHER" id="PTHR12589:SF7">
    <property type="entry name" value="6-PYRUVOYL TETRAHYDROBIOPTERIN SYNTHASE"/>
    <property type="match status" value="1"/>
</dbReference>
<dbReference type="Pfam" id="PF01242">
    <property type="entry name" value="PTPS"/>
    <property type="match status" value="1"/>
</dbReference>
<dbReference type="PATRIC" id="fig|1235990.3.peg.167"/>
<dbReference type="UniPathway" id="UPA00391"/>
<evidence type="ECO:0000256" key="5">
    <source>
        <dbReference type="ARBA" id="ARBA00022785"/>
    </source>
</evidence>
<dbReference type="GO" id="GO:0008616">
    <property type="term" value="P:tRNA queuosine(34) biosynthetic process"/>
    <property type="evidence" value="ECO:0007669"/>
    <property type="project" value="UniProtKB-KW"/>
</dbReference>
<dbReference type="NCBIfam" id="TIGR03367">
    <property type="entry name" value="queuosine_QueD"/>
    <property type="match status" value="1"/>
</dbReference>
<feature type="binding site" evidence="11">
    <location>
        <position position="32"/>
    </location>
    <ligand>
        <name>Zn(2+)</name>
        <dbReference type="ChEBI" id="CHEBI:29105"/>
    </ligand>
</feature>
<comment type="catalytic activity">
    <reaction evidence="8 9">
        <text>7,8-dihydroneopterin 3'-triphosphate + H2O = 6-carboxy-5,6,7,8-tetrahydropterin + triphosphate + acetaldehyde + 2 H(+)</text>
        <dbReference type="Rhea" id="RHEA:27966"/>
        <dbReference type="ChEBI" id="CHEBI:15343"/>
        <dbReference type="ChEBI" id="CHEBI:15377"/>
        <dbReference type="ChEBI" id="CHEBI:15378"/>
        <dbReference type="ChEBI" id="CHEBI:18036"/>
        <dbReference type="ChEBI" id="CHEBI:58462"/>
        <dbReference type="ChEBI" id="CHEBI:61032"/>
        <dbReference type="EC" id="4.1.2.50"/>
    </reaction>
</comment>
<feature type="binding site" evidence="11">
    <location>
        <position position="30"/>
    </location>
    <ligand>
        <name>Zn(2+)</name>
        <dbReference type="ChEBI" id="CHEBI:29105"/>
    </ligand>
</feature>
<keyword evidence="7 9" id="KW-0456">Lyase</keyword>
<evidence type="ECO:0000256" key="6">
    <source>
        <dbReference type="ARBA" id="ARBA00022833"/>
    </source>
</evidence>
<feature type="binding site" evidence="11">
    <location>
        <position position="15"/>
    </location>
    <ligand>
        <name>Zn(2+)</name>
        <dbReference type="ChEBI" id="CHEBI:29105"/>
    </ligand>
</feature>
<feature type="active site" description="Charge relay system" evidence="10">
    <location>
        <position position="70"/>
    </location>
</feature>
<comment type="cofactor">
    <cofactor evidence="9 11">
        <name>Zn(2+)</name>
        <dbReference type="ChEBI" id="CHEBI:29105"/>
    </cofactor>
    <text evidence="9 11">Binds 1 zinc ion per subunit.</text>
</comment>
<feature type="active site" description="Charge relay system" evidence="10">
    <location>
        <position position="109"/>
    </location>
</feature>
<evidence type="ECO:0000256" key="1">
    <source>
        <dbReference type="ARBA" id="ARBA00005061"/>
    </source>
</evidence>
<keyword evidence="5 9" id="KW-0671">Queuosine biosynthesis</keyword>
<evidence type="ECO:0000313" key="13">
    <source>
        <dbReference type="Proteomes" id="UP000016900"/>
    </source>
</evidence>
<dbReference type="GO" id="GO:0046872">
    <property type="term" value="F:metal ion binding"/>
    <property type="evidence" value="ECO:0007669"/>
    <property type="project" value="UniProtKB-KW"/>
</dbReference>
<accession>U3U725</accession>
<evidence type="ECO:0000256" key="8">
    <source>
        <dbReference type="ARBA" id="ARBA00048807"/>
    </source>
</evidence>
<evidence type="ECO:0000256" key="3">
    <source>
        <dbReference type="ARBA" id="ARBA00018141"/>
    </source>
</evidence>
<dbReference type="GO" id="GO:0070497">
    <property type="term" value="F:6-carboxytetrahydropterin synthase activity"/>
    <property type="evidence" value="ECO:0007669"/>
    <property type="project" value="UniProtKB-EC"/>
</dbReference>
<comment type="pathway">
    <text evidence="1 9">Purine metabolism; 7-cyano-7-deazaguanine biosynthesis.</text>
</comment>
<keyword evidence="6 9" id="KW-0862">Zinc</keyword>
<dbReference type="InterPro" id="IPR007115">
    <property type="entry name" value="6-PTP_synth/QueD"/>
</dbReference>
<reference evidence="12 13" key="1">
    <citation type="submission" date="2012-10" db="EMBL/GenBank/DDBJ databases">
        <title>Genome sequence of the symbiont of the pentatomidae stink bug Halyomorpha halys.</title>
        <authorList>
            <person name="Kobayashi H."/>
            <person name="Fujii-Muramatsu R."/>
            <person name="Takeishi K."/>
            <person name="Noda H."/>
        </authorList>
    </citation>
    <scope>NUCLEOTIDE SEQUENCE [LARGE SCALE GENOMIC DNA]</scope>
</reference>
<dbReference type="EMBL" id="AP012554">
    <property type="protein sequence ID" value="BAO00137.1"/>
    <property type="molecule type" value="Genomic_DNA"/>
</dbReference>
<dbReference type="OrthoDB" id="9804698at2"/>
<dbReference type="Gene3D" id="3.30.479.10">
    <property type="entry name" value="6-pyruvoyl tetrahydropterin synthase/QueD"/>
    <property type="match status" value="1"/>
</dbReference>
<dbReference type="InterPro" id="IPR038418">
    <property type="entry name" value="6-PTP_synth/QueD_sf"/>
</dbReference>
<protein>
    <recommendedName>
        <fullName evidence="3 9">6-carboxy-5,6,7,8-tetrahydropterin synthase</fullName>
        <ecNumber evidence="9">4.-.-.-</ecNumber>
    </recommendedName>
</protein>
<dbReference type="RefSeq" id="WP_022564156.1">
    <property type="nucleotide sequence ID" value="NZ_CP010907.1"/>
</dbReference>
<dbReference type="FunFam" id="3.30.479.10:FF:000001">
    <property type="entry name" value="6-carboxy-5,6,7,8-tetrahydropterin synthase"/>
    <property type="match status" value="1"/>
</dbReference>
<evidence type="ECO:0000256" key="2">
    <source>
        <dbReference type="ARBA" id="ARBA00008900"/>
    </source>
</evidence>
<evidence type="ECO:0000313" key="12">
    <source>
        <dbReference type="EMBL" id="BAO00137.1"/>
    </source>
</evidence>
<dbReference type="KEGG" id="hhs:HHS_01670"/>
<keyword evidence="4 9" id="KW-0479">Metal-binding</keyword>
<evidence type="ECO:0000256" key="10">
    <source>
        <dbReference type="PIRSR" id="PIRSR006113-1"/>
    </source>
</evidence>
<evidence type="ECO:0000256" key="7">
    <source>
        <dbReference type="ARBA" id="ARBA00023239"/>
    </source>
</evidence>
<evidence type="ECO:0000256" key="9">
    <source>
        <dbReference type="PIRNR" id="PIRNR006113"/>
    </source>
</evidence>
<dbReference type="eggNOG" id="COG0720">
    <property type="taxonomic scope" value="Bacteria"/>
</dbReference>
<evidence type="ECO:0000256" key="11">
    <source>
        <dbReference type="PIRSR" id="PIRSR006113-2"/>
    </source>
</evidence>
<dbReference type="Proteomes" id="UP000016900">
    <property type="component" value="Chromosome"/>
</dbReference>
<dbReference type="KEGG" id="pck:BMSBPS_0629"/>
<feature type="active site" description="Proton acceptor" evidence="10">
    <location>
        <position position="26"/>
    </location>
</feature>
<organism evidence="12 13">
    <name type="scientific">Candidatus Pantoea carbekii</name>
    <dbReference type="NCBI Taxonomy" id="1235990"/>
    <lineage>
        <taxon>Bacteria</taxon>
        <taxon>Pseudomonadati</taxon>
        <taxon>Pseudomonadota</taxon>
        <taxon>Gammaproteobacteria</taxon>
        <taxon>Enterobacterales</taxon>
        <taxon>Erwiniaceae</taxon>
        <taxon>Pantoea</taxon>
    </lineage>
</organism>
<comment type="similarity">
    <text evidence="2 9">Belongs to the PTPS family. QueD subfamily.</text>
</comment>
<gene>
    <name evidence="12" type="ORF">HHS_01670</name>
</gene>
<sequence length="119" mass="13759">MTTTLFKEFKFEAAHRLPYVAKEHKCSRLHGHSFRVCLEITAELDIHAGWVIDFSELKMAFKPVYNLLDHHYLNDIPGLENPTSEVLAEWIWKRIKPTLPSLSTVIIKETCTTGCIYRG</sequence>
<dbReference type="PIRSF" id="PIRSF006113">
    <property type="entry name" value="PTP_synth"/>
    <property type="match status" value="1"/>
</dbReference>
<keyword evidence="13" id="KW-1185">Reference proteome</keyword>
<dbReference type="STRING" id="1235990.BMSBPS_0629"/>
<dbReference type="SUPFAM" id="SSF55620">
    <property type="entry name" value="Tetrahydrobiopterin biosynthesis enzymes-like"/>
    <property type="match status" value="1"/>
</dbReference>